<evidence type="ECO:0000256" key="1">
    <source>
        <dbReference type="SAM" id="MobiDB-lite"/>
    </source>
</evidence>
<dbReference type="GO" id="GO:0004252">
    <property type="term" value="F:serine-type endopeptidase activity"/>
    <property type="evidence" value="ECO:0007669"/>
    <property type="project" value="InterPro"/>
</dbReference>
<dbReference type="EMBL" id="JACHXU010000040">
    <property type="protein sequence ID" value="MBB3210518.1"/>
    <property type="molecule type" value="Genomic_DNA"/>
</dbReference>
<keyword evidence="4" id="KW-1185">Reference proteome</keyword>
<keyword evidence="3" id="KW-0645">Protease</keyword>
<comment type="caution">
    <text evidence="3">The sequence shown here is derived from an EMBL/GenBank/DDBJ whole genome shotgun (WGS) entry which is preliminary data.</text>
</comment>
<keyword evidence="2" id="KW-1133">Transmembrane helix</keyword>
<dbReference type="Proteomes" id="UP000536179">
    <property type="component" value="Unassembled WGS sequence"/>
</dbReference>
<dbReference type="SUPFAM" id="SSF50494">
    <property type="entry name" value="Trypsin-like serine proteases"/>
    <property type="match status" value="1"/>
</dbReference>
<accession>A0A7W5H9G2</accession>
<proteinExistence type="predicted"/>
<sequence>MSFFVQCGQCGKSFEMAASRLGDPIACPTCGHNGQAANEVIEEEAIDVGEADVVESDDADDAVAAIIVQPHVVASDPKRAQPAVSITPVLALCAGAGAALLFVAIAGLGWWAFSREALPSDEEVVAEVGVLESTEMPWDVADANRHRRHNKQPIEMPSITSEPTGSSNASPSQTFPRESTVAEVRARIVETKESSKPSAPARDQATERDPAQVVEAIKSATVFIEVTTSKGVQSGSGFLFQRDSHWGTIVTNAHVIDPEEGKLEKITCVFFSGTSREFEVAAKVACKEENTDLAFLRAYDEKIPAPISPAKDVQVYETSTVLAAGFPFGDALKTNRRNPSITITKGTVSSLRFDDYDTVSMLQIDGGINPGNSGGPVVSEDGRLVGVAVAKVRGTSIGFAIPAQILQQTALGRVTRVSVEKTSHERGQHQFRIRFVDPNHLVKSGELIVFRDSDQTVEFPESDGSWRPAAERLLVSEPFRVESSGRDGESNALADLEIPFEGNLIFQVRINRRGGGEHWSQPAELPISLQLGVATKVPLDGSTVDSEVVDPRSSQPTIAILPAMMSDFAINPSTGDIACLDPSQDQVHLIRMDALKSADYSSSPKVKIAKHPVSVVYKRYQEHDYFVVACSEASELCLLTADSLESVGRIRVDGNHVSRVMASTNPEDPFVYYSDESDDKPRVGAVDLRRMIDCGKVLDDSSDCTISTDGRFAYRRSSSSSQGAESLRMISGFSALTPSFVPLFTDRHATGECVPGPFGQITALGTQIRSVSLDQPVATMDFTPLCFFRSRPVIVGLIASQLQSQRRLRLRAASLNTYLSATSTVEIPPAVVRMLTVPRRISRQQTERPHAQTGHVLVDARVFADDVNQRVVYASRDKIALIPLAGFELRDDEPLMNLESTSAEFPVGEDKQAELRATDPKVSIEVGDLPPGMKQIVSGLSWRPKGEDVGTTKIPITLKFDEIERIVDFRLEVSQPSVQTSIDVADFLVDPDLAFYVCWSGRAGDTGRLTQYAGKEGENGSTLSVIRLHQVSEAITKELSFFIKQVVLLGDLLAVLPVNEDQQIHLLDLQTLEQRKLILSAYPVQNMEIKGDELLLHGDKSVAVYSVKSLKRLREQEEGAASSRSRDPLPQVLVDGVLADGVLCGRNDSQPRLIVAPGTVATLPGSQANLMDGRFLRQRFPSHDSSAYRGGSHSSSAIVAGPIAIPEARLRVSLENRIHVVSDPKVGLSQTEQRLTLLVGRLDGSVVAGVPIVRESTTAGVRNRPAMHVAGGSAFVSCGSRIYRWNPSSLELDTTDEASTGTDPSPVELHFVPTQSGFLVSNPSTSLSHSVAGGSPPYNLFLMTRSRGVTMNDKTGEVTLSRDGLLEAAAEVLTSVMKRGTTQDVALELKNRSLEWGEAFKRFTGHKLNGFPIAVPIHLKVSDRDSRVAELQYFVFLDIPLYDAVATLQSGQ</sequence>
<evidence type="ECO:0000313" key="4">
    <source>
        <dbReference type="Proteomes" id="UP000536179"/>
    </source>
</evidence>
<keyword evidence="3" id="KW-0378">Hydrolase</keyword>
<protein>
    <submittedName>
        <fullName evidence="3">S1-C subfamily serine protease</fullName>
    </submittedName>
</protein>
<dbReference type="Gene3D" id="2.40.10.10">
    <property type="entry name" value="Trypsin-like serine proteases"/>
    <property type="match status" value="2"/>
</dbReference>
<dbReference type="PRINTS" id="PR00834">
    <property type="entry name" value="PROTEASES2C"/>
</dbReference>
<dbReference type="Pfam" id="PF13365">
    <property type="entry name" value="Trypsin_2"/>
    <property type="match status" value="1"/>
</dbReference>
<feature type="transmembrane region" description="Helical" evidence="2">
    <location>
        <begin position="89"/>
        <end position="113"/>
    </location>
</feature>
<gene>
    <name evidence="3" type="ORF">FHS27_006365</name>
</gene>
<dbReference type="RefSeq" id="WP_184309891.1">
    <property type="nucleotide sequence ID" value="NZ_JACHXU010000040.1"/>
</dbReference>
<feature type="region of interest" description="Disordered" evidence="1">
    <location>
        <begin position="139"/>
        <end position="210"/>
    </location>
</feature>
<dbReference type="PANTHER" id="PTHR43019:SF23">
    <property type="entry name" value="PROTEASE DO-LIKE 5, CHLOROPLASTIC"/>
    <property type="match status" value="1"/>
</dbReference>
<organism evidence="3 4">
    <name type="scientific">Aporhodopirellula rubra</name>
    <dbReference type="NCBI Taxonomy" id="980271"/>
    <lineage>
        <taxon>Bacteria</taxon>
        <taxon>Pseudomonadati</taxon>
        <taxon>Planctomycetota</taxon>
        <taxon>Planctomycetia</taxon>
        <taxon>Pirellulales</taxon>
        <taxon>Pirellulaceae</taxon>
        <taxon>Aporhodopirellula</taxon>
    </lineage>
</organism>
<feature type="compositionally biased region" description="Basic and acidic residues" evidence="1">
    <location>
        <begin position="184"/>
        <end position="195"/>
    </location>
</feature>
<evidence type="ECO:0000256" key="2">
    <source>
        <dbReference type="SAM" id="Phobius"/>
    </source>
</evidence>
<keyword evidence="2" id="KW-0472">Membrane</keyword>
<evidence type="ECO:0000313" key="3">
    <source>
        <dbReference type="EMBL" id="MBB3210518.1"/>
    </source>
</evidence>
<dbReference type="GO" id="GO:0006508">
    <property type="term" value="P:proteolysis"/>
    <property type="evidence" value="ECO:0007669"/>
    <property type="project" value="UniProtKB-KW"/>
</dbReference>
<dbReference type="PANTHER" id="PTHR43019">
    <property type="entry name" value="SERINE ENDOPROTEASE DEGS"/>
    <property type="match status" value="1"/>
</dbReference>
<name>A0A7W5H9G2_9BACT</name>
<dbReference type="InterPro" id="IPR001940">
    <property type="entry name" value="Peptidase_S1C"/>
</dbReference>
<feature type="compositionally biased region" description="Polar residues" evidence="1">
    <location>
        <begin position="158"/>
        <end position="177"/>
    </location>
</feature>
<dbReference type="InterPro" id="IPR043504">
    <property type="entry name" value="Peptidase_S1_PA_chymotrypsin"/>
</dbReference>
<keyword evidence="2" id="KW-0812">Transmembrane</keyword>
<dbReference type="InterPro" id="IPR009003">
    <property type="entry name" value="Peptidase_S1_PA"/>
</dbReference>
<reference evidence="3 4" key="1">
    <citation type="submission" date="2020-08" db="EMBL/GenBank/DDBJ databases">
        <title>Genomic Encyclopedia of Type Strains, Phase III (KMG-III): the genomes of soil and plant-associated and newly described type strains.</title>
        <authorList>
            <person name="Whitman W."/>
        </authorList>
    </citation>
    <scope>NUCLEOTIDE SEQUENCE [LARGE SCALE GENOMIC DNA]</scope>
    <source>
        <strain evidence="3 4">CECT 8075</strain>
    </source>
</reference>